<dbReference type="GO" id="GO:0005975">
    <property type="term" value="P:carbohydrate metabolic process"/>
    <property type="evidence" value="ECO:0007669"/>
    <property type="project" value="InterPro"/>
</dbReference>
<organism evidence="6 7">
    <name type="scientific">Rhizocola hellebori</name>
    <dbReference type="NCBI Taxonomy" id="1392758"/>
    <lineage>
        <taxon>Bacteria</taxon>
        <taxon>Bacillati</taxon>
        <taxon>Actinomycetota</taxon>
        <taxon>Actinomycetes</taxon>
        <taxon>Micromonosporales</taxon>
        <taxon>Micromonosporaceae</taxon>
        <taxon>Rhizocola</taxon>
    </lineage>
</organism>
<dbReference type="InterPro" id="IPR008965">
    <property type="entry name" value="CBM2/CBM3_carb-bd_dom_sf"/>
</dbReference>
<feature type="domain" description="CBM2" evidence="5">
    <location>
        <begin position="648"/>
        <end position="763"/>
    </location>
</feature>
<proteinExistence type="predicted"/>
<dbReference type="GO" id="GO:0004601">
    <property type="term" value="F:peroxidase activity"/>
    <property type="evidence" value="ECO:0007669"/>
    <property type="project" value="InterPro"/>
</dbReference>
<comment type="subcellular location">
    <subcellularLocation>
        <location evidence="1">Secreted</location>
    </subcellularLocation>
</comment>
<evidence type="ECO:0000256" key="1">
    <source>
        <dbReference type="ARBA" id="ARBA00004613"/>
    </source>
</evidence>
<dbReference type="InterPro" id="IPR006311">
    <property type="entry name" value="TAT_signal"/>
</dbReference>
<dbReference type="PROSITE" id="PS51318">
    <property type="entry name" value="TAT"/>
    <property type="match status" value="1"/>
</dbReference>
<dbReference type="InterPro" id="IPR019791">
    <property type="entry name" value="Haem_peroxidase_animal"/>
</dbReference>
<evidence type="ECO:0000259" key="5">
    <source>
        <dbReference type="PROSITE" id="PS51173"/>
    </source>
</evidence>
<dbReference type="PROSITE" id="PS50292">
    <property type="entry name" value="PEROXIDASE_3"/>
    <property type="match status" value="1"/>
</dbReference>
<comment type="caution">
    <text evidence="6">The sequence shown here is derived from an EMBL/GenBank/DDBJ whole genome shotgun (WGS) entry which is preliminary data.</text>
</comment>
<evidence type="ECO:0000256" key="2">
    <source>
        <dbReference type="ARBA" id="ARBA00022525"/>
    </source>
</evidence>
<dbReference type="Proteomes" id="UP000612899">
    <property type="component" value="Unassembled WGS sequence"/>
</dbReference>
<dbReference type="InterPro" id="IPR010255">
    <property type="entry name" value="Haem_peroxidase_sf"/>
</dbReference>
<dbReference type="PANTHER" id="PTHR11475:SF4">
    <property type="entry name" value="CHORION PEROXIDASE"/>
    <property type="match status" value="1"/>
</dbReference>
<dbReference type="Pfam" id="PF03098">
    <property type="entry name" value="An_peroxidase"/>
    <property type="match status" value="2"/>
</dbReference>
<evidence type="ECO:0000313" key="6">
    <source>
        <dbReference type="EMBL" id="GIH10228.1"/>
    </source>
</evidence>
<dbReference type="Pfam" id="PF00553">
    <property type="entry name" value="CBM_2"/>
    <property type="match status" value="1"/>
</dbReference>
<dbReference type="Gene3D" id="2.60.40.290">
    <property type="match status" value="1"/>
</dbReference>
<name>A0A8J3VLJ6_9ACTN</name>
<dbReference type="PROSITE" id="PS51173">
    <property type="entry name" value="CBM2"/>
    <property type="match status" value="1"/>
</dbReference>
<keyword evidence="7" id="KW-1185">Reference proteome</keyword>
<dbReference type="GO" id="GO:0005576">
    <property type="term" value="C:extracellular region"/>
    <property type="evidence" value="ECO:0007669"/>
    <property type="project" value="UniProtKB-SubCell"/>
</dbReference>
<feature type="chain" id="PRO_5035281405" description="CBM2 domain-containing protein" evidence="4">
    <location>
        <begin position="45"/>
        <end position="763"/>
    </location>
</feature>
<keyword evidence="3" id="KW-0325">Glycoprotein</keyword>
<keyword evidence="2" id="KW-0964">Secreted</keyword>
<dbReference type="GO" id="GO:0004553">
    <property type="term" value="F:hydrolase activity, hydrolyzing O-glycosyl compounds"/>
    <property type="evidence" value="ECO:0007669"/>
    <property type="project" value="InterPro"/>
</dbReference>
<dbReference type="GO" id="GO:0006979">
    <property type="term" value="P:response to oxidative stress"/>
    <property type="evidence" value="ECO:0007669"/>
    <property type="project" value="InterPro"/>
</dbReference>
<dbReference type="Gene3D" id="1.10.640.10">
    <property type="entry name" value="Haem peroxidase domain superfamily, animal type"/>
    <property type="match status" value="1"/>
</dbReference>
<dbReference type="InterPro" id="IPR012291">
    <property type="entry name" value="CBM2_carb-bd_dom_sf"/>
</dbReference>
<evidence type="ECO:0000313" key="7">
    <source>
        <dbReference type="Proteomes" id="UP000612899"/>
    </source>
</evidence>
<dbReference type="GO" id="GO:0030247">
    <property type="term" value="F:polysaccharide binding"/>
    <property type="evidence" value="ECO:0007669"/>
    <property type="project" value="UniProtKB-UniRule"/>
</dbReference>
<gene>
    <name evidence="6" type="ORF">Rhe02_82950</name>
</gene>
<evidence type="ECO:0000256" key="4">
    <source>
        <dbReference type="SAM" id="SignalP"/>
    </source>
</evidence>
<dbReference type="GO" id="GO:0020037">
    <property type="term" value="F:heme binding"/>
    <property type="evidence" value="ECO:0007669"/>
    <property type="project" value="InterPro"/>
</dbReference>
<dbReference type="AlphaFoldDB" id="A0A8J3VLJ6"/>
<sequence>MSKHRSIDPIQAAQPKRLTRKVLIGIVAAATVAATVSAMPAAQAAVPFPVASLDGGGNNVANPTWGQSNRPYPRVAPVAYGDNVGSPQTGPNARYVSNRIFGDTNQNVFSERRVTQWGWTWGQFLDHTFGLRAETGSTATTFNIPFNAADPLETFSNTVGFIPLTRTNATAGSGTSTANPRQQDNTTSSLINAFSVYGGTNARLDWLRNGSQDGNPANNSATLLMPNNFLPRRDARGNPANAPVMAIDGRLLANPNAAMVAGDVRANENIALTATHTLFAREHNRIVSMLPSSLSEEDKFQIARRIVIAEQQYITYNEWLPSMGVALPKYTGYNPSVNPAVSNEFAAVGYRVHSQIHGEFEFETELDNYTPADLQFFEDHGVEVVVDGEDVEIAVSLNNAFFNPELLPRLKLDGMFLSLLESQYKNDEQIDNQLRSVLFQVPVPGNPLCDLEPNLEPCFNGVVDLGAIDVARGRDHGIPKYNALRQAYGLPAKTSFTAITGESTDQFPAGSGIDNPNSLDILALANIDGGAEAIGSEIATSETRRSTVAARLRGIYSNNVNNVDAFVGMLAEPHIPGTEFGELQLAIWTKQFQALRDGDRFFFGNDQGLSYIRNTYGIDYKRTLGQIIASNTGLAEEAAINVFLVDEDDLPAPACTVNFTQTTSWGGGFQVNMRLFNNTPTPINGWTLTFQFANGQTFTDRWNGTYTQSGPNGRDVRVVNTPTNGTIGANGSLDGIGFNAQWDNFTNAKPVNFRLNNTRCATG</sequence>
<dbReference type="RefSeq" id="WP_203913945.1">
    <property type="nucleotide sequence ID" value="NZ_BONY01000088.1"/>
</dbReference>
<protein>
    <recommendedName>
        <fullName evidence="5">CBM2 domain-containing protein</fullName>
    </recommendedName>
</protein>
<dbReference type="InterPro" id="IPR001919">
    <property type="entry name" value="CBD2"/>
</dbReference>
<dbReference type="SUPFAM" id="SSF48113">
    <property type="entry name" value="Heme-dependent peroxidases"/>
    <property type="match status" value="1"/>
</dbReference>
<dbReference type="SUPFAM" id="SSF49384">
    <property type="entry name" value="Carbohydrate-binding domain"/>
    <property type="match status" value="1"/>
</dbReference>
<evidence type="ECO:0000256" key="3">
    <source>
        <dbReference type="ARBA" id="ARBA00023180"/>
    </source>
</evidence>
<dbReference type="PANTHER" id="PTHR11475">
    <property type="entry name" value="OXIDASE/PEROXIDASE"/>
    <property type="match status" value="1"/>
</dbReference>
<dbReference type="EMBL" id="BONY01000088">
    <property type="protein sequence ID" value="GIH10228.1"/>
    <property type="molecule type" value="Genomic_DNA"/>
</dbReference>
<dbReference type="SMART" id="SM00637">
    <property type="entry name" value="CBD_II"/>
    <property type="match status" value="1"/>
</dbReference>
<reference evidence="6" key="1">
    <citation type="submission" date="2021-01" db="EMBL/GenBank/DDBJ databases">
        <title>Whole genome shotgun sequence of Rhizocola hellebori NBRC 109834.</title>
        <authorList>
            <person name="Komaki H."/>
            <person name="Tamura T."/>
        </authorList>
    </citation>
    <scope>NUCLEOTIDE SEQUENCE</scope>
    <source>
        <strain evidence="6">NBRC 109834</strain>
    </source>
</reference>
<keyword evidence="4" id="KW-0732">Signal</keyword>
<feature type="signal peptide" evidence="4">
    <location>
        <begin position="1"/>
        <end position="44"/>
    </location>
</feature>
<dbReference type="InterPro" id="IPR037120">
    <property type="entry name" value="Haem_peroxidase_sf_animal"/>
</dbReference>
<accession>A0A8J3VLJ6</accession>